<dbReference type="SUPFAM" id="SSF46689">
    <property type="entry name" value="Homeodomain-like"/>
    <property type="match status" value="1"/>
</dbReference>
<proteinExistence type="predicted"/>
<evidence type="ECO:0000313" key="6">
    <source>
        <dbReference type="Proteomes" id="UP001202831"/>
    </source>
</evidence>
<dbReference type="InterPro" id="IPR018062">
    <property type="entry name" value="HTH_AraC-typ_CS"/>
</dbReference>
<dbReference type="PANTHER" id="PTHR47894">
    <property type="entry name" value="HTH-TYPE TRANSCRIPTIONAL REGULATOR GADX"/>
    <property type="match status" value="1"/>
</dbReference>
<evidence type="ECO:0000313" key="5">
    <source>
        <dbReference type="EMBL" id="MCL2915747.1"/>
    </source>
</evidence>
<sequence length="350" mass="38950">MDSAAYQANRMIGDQGYPAFELRNILGFVAEHFGPARANTLLKEVGLDENTVIHSQFVAVWQVDYALNFVSELAHDPEVGARIGAGYRLSELDILLPHFANCKTLGDCLNVVMQLPRLVGSLSDTLVMQEGDELVMRWMNTGKQQVERYHNVFLHSIGVLLTLARELTGVQIEYTQLAFQRAGFAAHYIKSLTTAELTFAQPYCEWRVSAEYLSLPVVYDFSDAAGQMPSPLEPSLIDLVLEEIRSGFPQIPKLESLAASLNMSDRSLRRKLSSMDTGYQSLIDMVRAQAAIARLLKGELSITEIAETLGYVDVSHFRQSFKHWTGHAPGHFVRLNCSSPEKGEASLSTH</sequence>
<dbReference type="PROSITE" id="PS00041">
    <property type="entry name" value="HTH_ARAC_FAMILY_1"/>
    <property type="match status" value="1"/>
</dbReference>
<organism evidence="5 6">
    <name type="scientific">Shewanella corallii</name>
    <dbReference type="NCBI Taxonomy" id="560080"/>
    <lineage>
        <taxon>Bacteria</taxon>
        <taxon>Pseudomonadati</taxon>
        <taxon>Pseudomonadota</taxon>
        <taxon>Gammaproteobacteria</taxon>
        <taxon>Alteromonadales</taxon>
        <taxon>Shewanellaceae</taxon>
        <taxon>Shewanella</taxon>
    </lineage>
</organism>
<dbReference type="EMBL" id="JAKIKT010000008">
    <property type="protein sequence ID" value="MCL2915747.1"/>
    <property type="molecule type" value="Genomic_DNA"/>
</dbReference>
<dbReference type="SMART" id="SM00342">
    <property type="entry name" value="HTH_ARAC"/>
    <property type="match status" value="1"/>
</dbReference>
<dbReference type="InterPro" id="IPR032687">
    <property type="entry name" value="AraC-type_N"/>
</dbReference>
<gene>
    <name evidence="5" type="ORF">L2725_18490</name>
</gene>
<evidence type="ECO:0000256" key="3">
    <source>
        <dbReference type="ARBA" id="ARBA00023163"/>
    </source>
</evidence>
<keyword evidence="1" id="KW-0805">Transcription regulation</keyword>
<protein>
    <submittedName>
        <fullName evidence="5">AraC family transcriptional regulator</fullName>
    </submittedName>
</protein>
<feature type="domain" description="HTH araC/xylS-type" evidence="4">
    <location>
        <begin position="238"/>
        <end position="335"/>
    </location>
</feature>
<evidence type="ECO:0000259" key="4">
    <source>
        <dbReference type="PROSITE" id="PS01124"/>
    </source>
</evidence>
<evidence type="ECO:0000256" key="2">
    <source>
        <dbReference type="ARBA" id="ARBA00023125"/>
    </source>
</evidence>
<evidence type="ECO:0000256" key="1">
    <source>
        <dbReference type="ARBA" id="ARBA00023015"/>
    </source>
</evidence>
<reference evidence="5 6" key="1">
    <citation type="submission" date="2022-01" db="EMBL/GenBank/DDBJ databases">
        <title>Whole genome-based taxonomy of the Shewanellaceae.</title>
        <authorList>
            <person name="Martin-Rodriguez A.J."/>
        </authorList>
    </citation>
    <scope>NUCLEOTIDE SEQUENCE [LARGE SCALE GENOMIC DNA]</scope>
    <source>
        <strain evidence="5 6">DSM 21332</strain>
    </source>
</reference>
<keyword evidence="3" id="KW-0804">Transcription</keyword>
<dbReference type="PROSITE" id="PS01124">
    <property type="entry name" value="HTH_ARAC_FAMILY_2"/>
    <property type="match status" value="1"/>
</dbReference>
<comment type="caution">
    <text evidence="5">The sequence shown here is derived from an EMBL/GenBank/DDBJ whole genome shotgun (WGS) entry which is preliminary data.</text>
</comment>
<accession>A0ABT0NBB2</accession>
<dbReference type="Pfam" id="PF12833">
    <property type="entry name" value="HTH_18"/>
    <property type="match status" value="1"/>
</dbReference>
<dbReference type="Gene3D" id="1.10.10.60">
    <property type="entry name" value="Homeodomain-like"/>
    <property type="match status" value="1"/>
</dbReference>
<dbReference type="PANTHER" id="PTHR47894:SF1">
    <property type="entry name" value="HTH-TYPE TRANSCRIPTIONAL REGULATOR VQSM"/>
    <property type="match status" value="1"/>
</dbReference>
<name>A0ABT0NBB2_9GAMM</name>
<dbReference type="InterPro" id="IPR009057">
    <property type="entry name" value="Homeodomain-like_sf"/>
</dbReference>
<keyword evidence="6" id="KW-1185">Reference proteome</keyword>
<dbReference type="InterPro" id="IPR018060">
    <property type="entry name" value="HTH_AraC"/>
</dbReference>
<dbReference type="RefSeq" id="WP_249250310.1">
    <property type="nucleotide sequence ID" value="NZ_JAKIKT010000008.1"/>
</dbReference>
<dbReference type="Pfam" id="PF12625">
    <property type="entry name" value="Arabinose_bd"/>
    <property type="match status" value="1"/>
</dbReference>
<dbReference type="Proteomes" id="UP001202831">
    <property type="component" value="Unassembled WGS sequence"/>
</dbReference>
<keyword evidence="2" id="KW-0238">DNA-binding</keyword>